<evidence type="ECO:0000313" key="1">
    <source>
        <dbReference type="EMBL" id="KAF2114890.1"/>
    </source>
</evidence>
<proteinExistence type="predicted"/>
<dbReference type="AlphaFoldDB" id="A0A6A5Z608"/>
<organism evidence="1 2">
    <name type="scientific">Lophiotrema nucula</name>
    <dbReference type="NCBI Taxonomy" id="690887"/>
    <lineage>
        <taxon>Eukaryota</taxon>
        <taxon>Fungi</taxon>
        <taxon>Dikarya</taxon>
        <taxon>Ascomycota</taxon>
        <taxon>Pezizomycotina</taxon>
        <taxon>Dothideomycetes</taxon>
        <taxon>Pleosporomycetidae</taxon>
        <taxon>Pleosporales</taxon>
        <taxon>Lophiotremataceae</taxon>
        <taxon>Lophiotrema</taxon>
    </lineage>
</organism>
<name>A0A6A5Z608_9PLEO</name>
<evidence type="ECO:0000313" key="2">
    <source>
        <dbReference type="Proteomes" id="UP000799770"/>
    </source>
</evidence>
<keyword evidence="2" id="KW-1185">Reference proteome</keyword>
<dbReference type="OrthoDB" id="5314997at2759"/>
<accession>A0A6A5Z608</accession>
<dbReference type="EMBL" id="ML977324">
    <property type="protein sequence ID" value="KAF2114890.1"/>
    <property type="molecule type" value="Genomic_DNA"/>
</dbReference>
<sequence>MATPFRFLDLPKEIRLMVYEELPIEPRRITLDPASKIECSLVTYYFDPAILLVCHSIGFEAKPILDAKLKAFYSVTTNQPLRFTLDTWALAYAPEVSYIIDDVITCAEMLAQVVSPNVGELTPIEVGDGPGHLSTDHATDFTRKCGSWLHKTQNPLHAVHITIHRPKDLNKGDYSKDLLAGAMNVIGLILDVGHTSVARHRIGKPMECKIAIKGSLWIHDEIVDNDVLEQEIRRFCLPGSIVRMDEPTDEEWRFVWGGRDM</sequence>
<protein>
    <submittedName>
        <fullName evidence="1">Uncharacterized protein</fullName>
    </submittedName>
</protein>
<dbReference type="Proteomes" id="UP000799770">
    <property type="component" value="Unassembled WGS sequence"/>
</dbReference>
<reference evidence="1" key="1">
    <citation type="journal article" date="2020" name="Stud. Mycol.">
        <title>101 Dothideomycetes genomes: a test case for predicting lifestyles and emergence of pathogens.</title>
        <authorList>
            <person name="Haridas S."/>
            <person name="Albert R."/>
            <person name="Binder M."/>
            <person name="Bloem J."/>
            <person name="Labutti K."/>
            <person name="Salamov A."/>
            <person name="Andreopoulos B."/>
            <person name="Baker S."/>
            <person name="Barry K."/>
            <person name="Bills G."/>
            <person name="Bluhm B."/>
            <person name="Cannon C."/>
            <person name="Castanera R."/>
            <person name="Culley D."/>
            <person name="Daum C."/>
            <person name="Ezra D."/>
            <person name="Gonzalez J."/>
            <person name="Henrissat B."/>
            <person name="Kuo A."/>
            <person name="Liang C."/>
            <person name="Lipzen A."/>
            <person name="Lutzoni F."/>
            <person name="Magnuson J."/>
            <person name="Mondo S."/>
            <person name="Nolan M."/>
            <person name="Ohm R."/>
            <person name="Pangilinan J."/>
            <person name="Park H.-J."/>
            <person name="Ramirez L."/>
            <person name="Alfaro M."/>
            <person name="Sun H."/>
            <person name="Tritt A."/>
            <person name="Yoshinaga Y."/>
            <person name="Zwiers L.-H."/>
            <person name="Turgeon B."/>
            <person name="Goodwin S."/>
            <person name="Spatafora J."/>
            <person name="Crous P."/>
            <person name="Grigoriev I."/>
        </authorList>
    </citation>
    <scope>NUCLEOTIDE SEQUENCE</scope>
    <source>
        <strain evidence="1">CBS 627.86</strain>
    </source>
</reference>
<gene>
    <name evidence="1" type="ORF">BDV96DRAFT_600054</name>
</gene>